<dbReference type="Proteomes" id="UP001183809">
    <property type="component" value="Unassembled WGS sequence"/>
</dbReference>
<feature type="transmembrane region" description="Helical" evidence="1">
    <location>
        <begin position="58"/>
        <end position="79"/>
    </location>
</feature>
<sequence>MGAELPGAVVASAVLVAVRVAASGFPGRAAVGAAVTTVGSGLRWALALFLVPALAVRYGVNFGSPLLAAAGGGCVVLVAAVRALREGLGARRSGSPTQLFMVAGQLGFAAVAGLAAAYGAVHRVTDTYYEASLLRAVSIFLITAIVVCAATNEGLRIIPTTAAPRERP</sequence>
<accession>A0ABU2U1S8</accession>
<keyword evidence="1" id="KW-0812">Transmembrane</keyword>
<feature type="transmembrane region" description="Helical" evidence="1">
    <location>
        <begin position="133"/>
        <end position="151"/>
    </location>
</feature>
<keyword evidence="1" id="KW-1133">Transmembrane helix</keyword>
<comment type="caution">
    <text evidence="2">The sequence shown here is derived from an EMBL/GenBank/DDBJ whole genome shotgun (WGS) entry which is preliminary data.</text>
</comment>
<evidence type="ECO:0000256" key="1">
    <source>
        <dbReference type="SAM" id="Phobius"/>
    </source>
</evidence>
<proteinExistence type="predicted"/>
<dbReference type="RefSeq" id="WP_311698645.1">
    <property type="nucleotide sequence ID" value="NZ_JAVREY010000049.1"/>
</dbReference>
<evidence type="ECO:0000313" key="3">
    <source>
        <dbReference type="Proteomes" id="UP001183809"/>
    </source>
</evidence>
<keyword evidence="3" id="KW-1185">Reference proteome</keyword>
<evidence type="ECO:0000313" key="2">
    <source>
        <dbReference type="EMBL" id="MDT0467182.1"/>
    </source>
</evidence>
<dbReference type="EMBL" id="JAVREY010000049">
    <property type="protein sequence ID" value="MDT0467182.1"/>
    <property type="molecule type" value="Genomic_DNA"/>
</dbReference>
<keyword evidence="1" id="KW-0472">Membrane</keyword>
<gene>
    <name evidence="2" type="ORF">RM764_29965</name>
</gene>
<protein>
    <submittedName>
        <fullName evidence="2">Uncharacterized protein</fullName>
    </submittedName>
</protein>
<reference evidence="3" key="1">
    <citation type="submission" date="2023-07" db="EMBL/GenBank/DDBJ databases">
        <title>30 novel species of actinomycetes from the DSMZ collection.</title>
        <authorList>
            <person name="Nouioui I."/>
        </authorList>
    </citation>
    <scope>NUCLEOTIDE SEQUENCE [LARGE SCALE GENOMIC DNA]</scope>
    <source>
        <strain evidence="3">DSM 41699</strain>
    </source>
</reference>
<feature type="transmembrane region" description="Helical" evidence="1">
    <location>
        <begin position="99"/>
        <end position="121"/>
    </location>
</feature>
<organism evidence="2 3">
    <name type="scientific">Streptomyces gibsoniae</name>
    <dbReference type="NCBI Taxonomy" id="3075529"/>
    <lineage>
        <taxon>Bacteria</taxon>
        <taxon>Bacillati</taxon>
        <taxon>Actinomycetota</taxon>
        <taxon>Actinomycetes</taxon>
        <taxon>Kitasatosporales</taxon>
        <taxon>Streptomycetaceae</taxon>
        <taxon>Streptomyces</taxon>
    </lineage>
</organism>
<name>A0ABU2U1S8_9ACTN</name>